<dbReference type="SUPFAM" id="SSF51735">
    <property type="entry name" value="NAD(P)-binding Rossmann-fold domains"/>
    <property type="match status" value="1"/>
</dbReference>
<dbReference type="Gene3D" id="3.40.50.720">
    <property type="entry name" value="NAD(P)-binding Rossmann-like Domain"/>
    <property type="match status" value="1"/>
</dbReference>
<reference evidence="2 3" key="1">
    <citation type="submission" date="2021-01" db="EMBL/GenBank/DDBJ databases">
        <title>Whole genome shotgun sequence of Asanoa siamensis NBRC 107932.</title>
        <authorList>
            <person name="Komaki H."/>
            <person name="Tamura T."/>
        </authorList>
    </citation>
    <scope>NUCLEOTIDE SEQUENCE [LARGE SCALE GENOMIC DNA]</scope>
    <source>
        <strain evidence="2 3">NBRC 107932</strain>
    </source>
</reference>
<dbReference type="PANTHER" id="PTHR43162">
    <property type="match status" value="1"/>
</dbReference>
<dbReference type="Proteomes" id="UP000604117">
    <property type="component" value="Unassembled WGS sequence"/>
</dbReference>
<dbReference type="Pfam" id="PF05368">
    <property type="entry name" value="NmrA"/>
    <property type="match status" value="1"/>
</dbReference>
<dbReference type="PANTHER" id="PTHR43162:SF1">
    <property type="entry name" value="PRESTALK A DIFFERENTIATION PROTEIN A"/>
    <property type="match status" value="1"/>
</dbReference>
<evidence type="ECO:0000259" key="1">
    <source>
        <dbReference type="Pfam" id="PF05368"/>
    </source>
</evidence>
<feature type="domain" description="NmrA-like" evidence="1">
    <location>
        <begin position="3"/>
        <end position="229"/>
    </location>
</feature>
<protein>
    <submittedName>
        <fullName evidence="2">Nucleoside-diphosphate sugar epimerase</fullName>
    </submittedName>
</protein>
<sequence length="284" mass="28933">MYAITGITGHVGGATAGALLDAGARVRAVVRTPGKGKPWAARGADVAIADFTDRTALAAALVGCAGAFVMLPTVPTFTDADHRRMAESIVAAVAAAGVPHAVLLSSVGADLPAGTGPVRWLHHLENGLRDAGVRTTALRSPHFQEKVEAVLAAATGAGVYPVFGDSADVPTPMVATRDVGAAAAQALLAPPPAGEVVDLSAPAYTEREVAHALGALLGRELEVVRVPRAGWLGALTEAGVPPLLATELVELYDAESRGLLRPRGDRVHPCTTALADTLRAMVPA</sequence>
<dbReference type="InterPro" id="IPR008030">
    <property type="entry name" value="NmrA-like"/>
</dbReference>
<organism evidence="2 3">
    <name type="scientific">Asanoa siamensis</name>
    <dbReference type="NCBI Taxonomy" id="926357"/>
    <lineage>
        <taxon>Bacteria</taxon>
        <taxon>Bacillati</taxon>
        <taxon>Actinomycetota</taxon>
        <taxon>Actinomycetes</taxon>
        <taxon>Micromonosporales</taxon>
        <taxon>Micromonosporaceae</taxon>
        <taxon>Asanoa</taxon>
    </lineage>
</organism>
<dbReference type="InterPro" id="IPR051604">
    <property type="entry name" value="Ergot_Alk_Oxidoreductase"/>
</dbReference>
<name>A0ABQ4D1U5_9ACTN</name>
<proteinExistence type="predicted"/>
<dbReference type="RefSeq" id="WP_203718352.1">
    <property type="nucleotide sequence ID" value="NZ_BONE01000092.1"/>
</dbReference>
<accession>A0ABQ4D1U5</accession>
<comment type="caution">
    <text evidence="2">The sequence shown here is derived from an EMBL/GenBank/DDBJ whole genome shotgun (WGS) entry which is preliminary data.</text>
</comment>
<dbReference type="EMBL" id="BONE01000092">
    <property type="protein sequence ID" value="GIF77499.1"/>
    <property type="molecule type" value="Genomic_DNA"/>
</dbReference>
<keyword evidence="3" id="KW-1185">Reference proteome</keyword>
<evidence type="ECO:0000313" key="2">
    <source>
        <dbReference type="EMBL" id="GIF77499.1"/>
    </source>
</evidence>
<dbReference type="Gene3D" id="3.90.25.10">
    <property type="entry name" value="UDP-galactose 4-epimerase, domain 1"/>
    <property type="match status" value="1"/>
</dbReference>
<gene>
    <name evidence="2" type="ORF">Asi02nite_70170</name>
</gene>
<dbReference type="InterPro" id="IPR036291">
    <property type="entry name" value="NAD(P)-bd_dom_sf"/>
</dbReference>
<evidence type="ECO:0000313" key="3">
    <source>
        <dbReference type="Proteomes" id="UP000604117"/>
    </source>
</evidence>